<dbReference type="RefSeq" id="XP_022079724.1">
    <property type="nucleotide sequence ID" value="XM_022224032.1"/>
</dbReference>
<evidence type="ECO:0000256" key="10">
    <source>
        <dbReference type="SAM" id="Phobius"/>
    </source>
</evidence>
<evidence type="ECO:0000256" key="5">
    <source>
        <dbReference type="ARBA" id="ARBA00022824"/>
    </source>
</evidence>
<keyword evidence="12" id="KW-1185">Reference proteome</keyword>
<feature type="compositionally biased region" description="Polar residues" evidence="9">
    <location>
        <begin position="462"/>
        <end position="489"/>
    </location>
</feature>
<organism evidence="12 13">
    <name type="scientific">Acanthaster planci</name>
    <name type="common">Crown-of-thorns starfish</name>
    <dbReference type="NCBI Taxonomy" id="133434"/>
    <lineage>
        <taxon>Eukaryota</taxon>
        <taxon>Metazoa</taxon>
        <taxon>Echinodermata</taxon>
        <taxon>Eleutherozoa</taxon>
        <taxon>Asterozoa</taxon>
        <taxon>Asteroidea</taxon>
        <taxon>Valvatacea</taxon>
        <taxon>Valvatida</taxon>
        <taxon>Acanthasteridae</taxon>
        <taxon>Acanthaster</taxon>
    </lineage>
</organism>
<keyword evidence="3" id="KW-0597">Phosphoprotein</keyword>
<feature type="region of interest" description="Disordered" evidence="9">
    <location>
        <begin position="1"/>
        <end position="25"/>
    </location>
</feature>
<dbReference type="InterPro" id="IPR057282">
    <property type="entry name" value="RETREG1-3-like_RHD"/>
</dbReference>
<feature type="region of interest" description="Disordered" evidence="9">
    <location>
        <begin position="407"/>
        <end position="438"/>
    </location>
</feature>
<keyword evidence="8 10" id="KW-0472">Membrane</keyword>
<feature type="compositionally biased region" description="Acidic residues" evidence="9">
    <location>
        <begin position="507"/>
        <end position="520"/>
    </location>
</feature>
<feature type="transmembrane region" description="Helical" evidence="10">
    <location>
        <begin position="175"/>
        <end position="203"/>
    </location>
</feature>
<dbReference type="CDD" id="cd22558">
    <property type="entry name" value="RETR_RHD"/>
    <property type="match status" value="1"/>
</dbReference>
<protein>
    <submittedName>
        <fullName evidence="13">Reticulophagy regulator 3-like isoform X1</fullName>
    </submittedName>
</protein>
<dbReference type="GeneID" id="110973328"/>
<dbReference type="Pfam" id="PF24456">
    <property type="entry name" value="RHD_RETREG1-3"/>
    <property type="match status" value="1"/>
</dbReference>
<evidence type="ECO:0000256" key="6">
    <source>
        <dbReference type="ARBA" id="ARBA00022989"/>
    </source>
</evidence>
<feature type="region of interest" description="Disordered" evidence="9">
    <location>
        <begin position="285"/>
        <end position="304"/>
    </location>
</feature>
<reference evidence="13" key="1">
    <citation type="submission" date="2025-08" db="UniProtKB">
        <authorList>
            <consortium name="RefSeq"/>
        </authorList>
    </citation>
    <scope>IDENTIFICATION</scope>
</reference>
<dbReference type="InterPro" id="IPR043384">
    <property type="entry name" value="RETREG1/3"/>
</dbReference>
<keyword evidence="4 10" id="KW-0812">Transmembrane</keyword>
<dbReference type="Proteomes" id="UP000694845">
    <property type="component" value="Unplaced"/>
</dbReference>
<evidence type="ECO:0000256" key="4">
    <source>
        <dbReference type="ARBA" id="ARBA00022692"/>
    </source>
</evidence>
<evidence type="ECO:0000259" key="11">
    <source>
        <dbReference type="Pfam" id="PF24456"/>
    </source>
</evidence>
<comment type="similarity">
    <text evidence="2">Belongs to the RETREG family.</text>
</comment>
<evidence type="ECO:0000256" key="3">
    <source>
        <dbReference type="ARBA" id="ARBA00022553"/>
    </source>
</evidence>
<dbReference type="AlphaFoldDB" id="A0A8B7XG17"/>
<dbReference type="PANTHER" id="PTHR28659:SF2">
    <property type="entry name" value="RETICULON-LIKE PROTEIN"/>
    <property type="match status" value="1"/>
</dbReference>
<dbReference type="PANTHER" id="PTHR28659">
    <property type="entry name" value="RETICULON-LIKE PROTEIN"/>
    <property type="match status" value="1"/>
</dbReference>
<feature type="region of interest" description="Disordered" evidence="9">
    <location>
        <begin position="461"/>
        <end position="543"/>
    </location>
</feature>
<dbReference type="KEGG" id="aplc:110973328"/>
<evidence type="ECO:0000256" key="7">
    <source>
        <dbReference type="ARBA" id="ARBA00023006"/>
    </source>
</evidence>
<gene>
    <name evidence="13" type="primary">LOC110973328</name>
</gene>
<keyword evidence="7" id="KW-0072">Autophagy</keyword>
<feature type="domain" description="RETREG1-3/ARL6IP-like N-terminal reticulon-homology" evidence="11">
    <location>
        <begin position="54"/>
        <end position="236"/>
    </location>
</feature>
<evidence type="ECO:0000256" key="2">
    <source>
        <dbReference type="ARBA" id="ARBA00006299"/>
    </source>
</evidence>
<keyword evidence="6 10" id="KW-1133">Transmembrane helix</keyword>
<feature type="compositionally biased region" description="Basic and acidic residues" evidence="9">
    <location>
        <begin position="528"/>
        <end position="538"/>
    </location>
</feature>
<accession>A0A8B7XG17</accession>
<evidence type="ECO:0000313" key="12">
    <source>
        <dbReference type="Proteomes" id="UP000694845"/>
    </source>
</evidence>
<proteinExistence type="inferred from homology"/>
<keyword evidence="5" id="KW-0256">Endoplasmic reticulum</keyword>
<evidence type="ECO:0000256" key="9">
    <source>
        <dbReference type="SAM" id="MobiDB-lite"/>
    </source>
</evidence>
<feature type="compositionally biased region" description="Low complexity" evidence="9">
    <location>
        <begin position="285"/>
        <end position="303"/>
    </location>
</feature>
<evidence type="ECO:0000256" key="1">
    <source>
        <dbReference type="ARBA" id="ARBA00004477"/>
    </source>
</evidence>
<dbReference type="GO" id="GO:0061709">
    <property type="term" value="P:reticulophagy"/>
    <property type="evidence" value="ECO:0007669"/>
    <property type="project" value="InterPro"/>
</dbReference>
<feature type="region of interest" description="Disordered" evidence="9">
    <location>
        <begin position="239"/>
        <end position="272"/>
    </location>
</feature>
<name>A0A8B7XG17_ACAPL</name>
<feature type="compositionally biased region" description="Basic and acidic residues" evidence="9">
    <location>
        <begin position="414"/>
        <end position="432"/>
    </location>
</feature>
<feature type="compositionally biased region" description="Basic residues" evidence="9">
    <location>
        <begin position="241"/>
        <end position="255"/>
    </location>
</feature>
<feature type="compositionally biased region" description="Polar residues" evidence="9">
    <location>
        <begin position="1"/>
        <end position="12"/>
    </location>
</feature>
<sequence>MTQTKTSKNVNMDENGEGSVENPVNRNFSDSEMREFERQAKVKLHEKRLRELLGPLEGFIMSVQSLLVWEKPARSAVMLLCVNGLFWLTVTSHYRVVFLGAVSCILFVSMETIRTKVWPEIRVHQPDEDDEGWTPVHPHLLSLPELCDHVAKLWVTMESLNTRIWQLRKEHPSKFCLYVCSLCLVLAAIGHHFSGVFISYLIVTSFLLWPALEYHNITGHLYQRIEPILQQLDHSIDSPHREKKLKAQKKLRTRSHPTADTDSSSDSDLDEFCPTPGPAVDAALAHAAAAGRPTRSSTGTSTGLFGGLSKGVSLEFTDDEFTDTEPPSYMGGLSQVPSFDNTLDQSADELELELPYDDHPLILGKAEKGLVHATEAPGTSEAIRFNPSHFRNSLDTNDEEGALAEDLEFPDVEADGKSSGRSSQELRAKDDESPLLPPGAAMLLSQTVTSLMSDALTKLQDMGSQDDNSSISEPSQVSRHQQRLQTTDTVADKEATSSPKLLSMDSDSTDFEMLDREELEQAGGGRVTGDEKKDDIQPRRSGYGIGYLTSWLSGKK</sequence>
<dbReference type="GO" id="GO:0005789">
    <property type="term" value="C:endoplasmic reticulum membrane"/>
    <property type="evidence" value="ECO:0007669"/>
    <property type="project" value="UniProtKB-SubCell"/>
</dbReference>
<comment type="subcellular location">
    <subcellularLocation>
        <location evidence="1">Endoplasmic reticulum membrane</location>
        <topology evidence="1">Multi-pass membrane protein</topology>
    </subcellularLocation>
</comment>
<evidence type="ECO:0000256" key="8">
    <source>
        <dbReference type="ARBA" id="ARBA00023136"/>
    </source>
</evidence>
<evidence type="ECO:0000313" key="13">
    <source>
        <dbReference type="RefSeq" id="XP_022079724.1"/>
    </source>
</evidence>
<dbReference type="OrthoDB" id="10029527at2759"/>